<sequence>MERIVYICNVKRLLHHTVPLLLALCVLLGSVGIALTEQLCLMTGLRTVEVLAHAGESCGKNCASAGEDCCSVEVSYTKVATVAAQKAALPALPVLLPAAGTLHGTPWLYRPGADQRLPAYSNSSPPLYGRSLLHRLQVLIV</sequence>
<reference evidence="2" key="1">
    <citation type="journal article" date="2019" name="Int. J. Syst. Evol. Microbiol.">
        <title>The Global Catalogue of Microorganisms (GCM) 10K type strain sequencing project: providing services to taxonomists for standard genome sequencing and annotation.</title>
        <authorList>
            <consortium name="The Broad Institute Genomics Platform"/>
            <consortium name="The Broad Institute Genome Sequencing Center for Infectious Disease"/>
            <person name="Wu L."/>
            <person name="Ma J."/>
        </authorList>
    </citation>
    <scope>NUCLEOTIDE SEQUENCE [LARGE SCALE GENOMIC DNA]</scope>
    <source>
        <strain evidence="2">JCM 17926</strain>
    </source>
</reference>
<keyword evidence="2" id="KW-1185">Reference proteome</keyword>
<dbReference type="Proteomes" id="UP001500552">
    <property type="component" value="Unassembled WGS sequence"/>
</dbReference>
<protein>
    <submittedName>
        <fullName evidence="1">Uncharacterized protein</fullName>
    </submittedName>
</protein>
<organism evidence="1 2">
    <name type="scientific">Pontibacter saemangeumensis</name>
    <dbReference type="NCBI Taxonomy" id="1084525"/>
    <lineage>
        <taxon>Bacteria</taxon>
        <taxon>Pseudomonadati</taxon>
        <taxon>Bacteroidota</taxon>
        <taxon>Cytophagia</taxon>
        <taxon>Cytophagales</taxon>
        <taxon>Hymenobacteraceae</taxon>
        <taxon>Pontibacter</taxon>
    </lineage>
</organism>
<proteinExistence type="predicted"/>
<evidence type="ECO:0000313" key="1">
    <source>
        <dbReference type="EMBL" id="GAA4428798.1"/>
    </source>
</evidence>
<evidence type="ECO:0000313" key="2">
    <source>
        <dbReference type="Proteomes" id="UP001500552"/>
    </source>
</evidence>
<accession>A0ABP8LGN7</accession>
<gene>
    <name evidence="1" type="ORF">GCM10023188_13440</name>
</gene>
<name>A0ABP8LGN7_9BACT</name>
<dbReference type="EMBL" id="BAABHC010000005">
    <property type="protein sequence ID" value="GAA4428798.1"/>
    <property type="molecule type" value="Genomic_DNA"/>
</dbReference>
<comment type="caution">
    <text evidence="1">The sequence shown here is derived from an EMBL/GenBank/DDBJ whole genome shotgun (WGS) entry which is preliminary data.</text>
</comment>